<dbReference type="AlphaFoldDB" id="A0A412QW14"/>
<dbReference type="Gene3D" id="3.20.20.520">
    <property type="entry name" value="Glycosyl hydrolase family 115"/>
    <property type="match status" value="1"/>
</dbReference>
<accession>A0A412QW14</accession>
<evidence type="ECO:0000313" key="2">
    <source>
        <dbReference type="Proteomes" id="UP000283833"/>
    </source>
</evidence>
<dbReference type="Gene3D" id="1.20.58.2150">
    <property type="match status" value="1"/>
</dbReference>
<dbReference type="EMBL" id="QRXI01000007">
    <property type="protein sequence ID" value="RGT95194.1"/>
    <property type="molecule type" value="Genomic_DNA"/>
</dbReference>
<proteinExistence type="predicted"/>
<comment type="caution">
    <text evidence="1">The sequence shown here is derived from an EMBL/GenBank/DDBJ whole genome shotgun (WGS) entry which is preliminary data.</text>
</comment>
<evidence type="ECO:0000313" key="1">
    <source>
        <dbReference type="EMBL" id="RGT95194.1"/>
    </source>
</evidence>
<dbReference type="PANTHER" id="PTHR37842">
    <property type="match status" value="1"/>
</dbReference>
<dbReference type="PANTHER" id="PTHR37842:SF2">
    <property type="entry name" value="GYLCOSYL HYDROLASE 115 C-TERMINAL DOMAIN-CONTAINING PROTEIN"/>
    <property type="match status" value="1"/>
</dbReference>
<sequence>MDKYVKKEAPQVFIPYKEVLPVYHAGLEIPDDVTLMWCDDNYGYIRHLPNETERARQGGNGVYYHFSYWGRPQTHVWLPSTCPALTQTELERAYLHGIQKLWVFNVGDIKPNEFLTEYGLTMAWDKKVLMNRNSNDFISQWLKREFGNELGEKLVPIWNEYYDLSYQRRAEFLGNTRVEEKEPKYKKVSDLPWSDEEVQTWLNRCLKLEEEILGLRSEIADIRQAHWIELVEYPCRSLTAMARKMLGAQLARHGKIGWKEALNGQQAIFTLTNEYHSLLNGKWNHMMGFWKEHSMYKEVDTTSSCIPPMKPHIKKRYTLTAVNGKFGPDSYIIQGLGYSNCALSIVKGDTFHVILPSSTDSLTVTLAFVPNHPADADKLEVYIEIEGEKPFLLQYQTYGRSEEWKKNIERNQALRSFTLSPSSKTRALKIKATTPAVILDEIKITE</sequence>
<name>A0A412QW14_PHOVU</name>
<dbReference type="Gene3D" id="2.60.120.1620">
    <property type="match status" value="1"/>
</dbReference>
<protein>
    <recommendedName>
        <fullName evidence="3">Gylcosyl hydrolase 115 C-terminal domain-containing protein</fullName>
    </recommendedName>
</protein>
<organism evidence="1 2">
    <name type="scientific">Phocaeicola vulgatus</name>
    <name type="common">Bacteroides vulgatus</name>
    <dbReference type="NCBI Taxonomy" id="821"/>
    <lineage>
        <taxon>Bacteria</taxon>
        <taxon>Pseudomonadati</taxon>
        <taxon>Bacteroidota</taxon>
        <taxon>Bacteroidia</taxon>
        <taxon>Bacteroidales</taxon>
        <taxon>Bacteroidaceae</taxon>
        <taxon>Phocaeicola</taxon>
    </lineage>
</organism>
<evidence type="ECO:0008006" key="3">
    <source>
        <dbReference type="Google" id="ProtNLM"/>
    </source>
</evidence>
<dbReference type="InterPro" id="IPR042301">
    <property type="entry name" value="GH115_sf"/>
</dbReference>
<dbReference type="Pfam" id="PF15979">
    <property type="entry name" value="Glyco_hydro_115"/>
    <property type="match status" value="1"/>
</dbReference>
<dbReference type="Proteomes" id="UP000283833">
    <property type="component" value="Unassembled WGS sequence"/>
</dbReference>
<gene>
    <name evidence="1" type="ORF">DWX04_07335</name>
</gene>
<dbReference type="InterPro" id="IPR031924">
    <property type="entry name" value="GH115"/>
</dbReference>
<reference evidence="1 2" key="1">
    <citation type="submission" date="2018-08" db="EMBL/GenBank/DDBJ databases">
        <title>A genome reference for cultivated species of the human gut microbiota.</title>
        <authorList>
            <person name="Zou Y."/>
            <person name="Xue W."/>
            <person name="Luo G."/>
        </authorList>
    </citation>
    <scope>NUCLEOTIDE SEQUENCE [LARGE SCALE GENOMIC DNA]</scope>
    <source>
        <strain evidence="1 2">AF18-14</strain>
    </source>
</reference>